<gene>
    <name evidence="1" type="ORF">SPLIT_LOCUS1985</name>
</gene>
<dbReference type="AlphaFoldDB" id="A0A9P0N022"/>
<name>A0A9P0N022_SPOLI</name>
<evidence type="ECO:0000313" key="2">
    <source>
        <dbReference type="Proteomes" id="UP001153321"/>
    </source>
</evidence>
<keyword evidence="2" id="KW-1185">Reference proteome</keyword>
<dbReference type="Proteomes" id="UP001153321">
    <property type="component" value="Chromosome 13"/>
</dbReference>
<organism evidence="1 2">
    <name type="scientific">Spodoptera littoralis</name>
    <name type="common">Egyptian cotton leafworm</name>
    <dbReference type="NCBI Taxonomy" id="7109"/>
    <lineage>
        <taxon>Eukaryota</taxon>
        <taxon>Metazoa</taxon>
        <taxon>Ecdysozoa</taxon>
        <taxon>Arthropoda</taxon>
        <taxon>Hexapoda</taxon>
        <taxon>Insecta</taxon>
        <taxon>Pterygota</taxon>
        <taxon>Neoptera</taxon>
        <taxon>Endopterygota</taxon>
        <taxon>Lepidoptera</taxon>
        <taxon>Glossata</taxon>
        <taxon>Ditrysia</taxon>
        <taxon>Noctuoidea</taxon>
        <taxon>Noctuidae</taxon>
        <taxon>Amphipyrinae</taxon>
        <taxon>Spodoptera</taxon>
    </lineage>
</organism>
<evidence type="ECO:0000313" key="1">
    <source>
        <dbReference type="EMBL" id="CAH1636623.1"/>
    </source>
</evidence>
<proteinExistence type="predicted"/>
<accession>A0A9P0N022</accession>
<reference evidence="1" key="1">
    <citation type="submission" date="2022-02" db="EMBL/GenBank/DDBJ databases">
        <authorList>
            <person name="King R."/>
        </authorList>
    </citation>
    <scope>NUCLEOTIDE SEQUENCE</scope>
</reference>
<sequence length="114" mass="12946">MYSGISTSYVPLFSHTWTWTYSYTNSCAAPPYSCKQSFDVPVPLACVQKLTRLVTSPLLLCSAYKTIKLLVFRVQLVYCMGHGSTCDEKQNIPSRGLFTCYRFALQLIFSLKHL</sequence>
<dbReference type="EMBL" id="LR824544">
    <property type="protein sequence ID" value="CAH1636623.1"/>
    <property type="molecule type" value="Genomic_DNA"/>
</dbReference>
<protein>
    <submittedName>
        <fullName evidence="1">Uncharacterized protein</fullName>
    </submittedName>
</protein>